<evidence type="ECO:0000313" key="5">
    <source>
        <dbReference type="EMBL" id="CRZ07882.1"/>
    </source>
</evidence>
<dbReference type="EMBL" id="HACM01007440">
    <property type="protein sequence ID" value="CRZ07882.1"/>
    <property type="molecule type" value="Transcribed_RNA"/>
</dbReference>
<dbReference type="InterPro" id="IPR036770">
    <property type="entry name" value="Ankyrin_rpt-contain_sf"/>
</dbReference>
<feature type="chain" id="PRO_5005223081" evidence="4">
    <location>
        <begin position="20"/>
        <end position="418"/>
    </location>
</feature>
<feature type="repeat" description="ANK" evidence="3">
    <location>
        <begin position="114"/>
        <end position="146"/>
    </location>
</feature>
<feature type="repeat" description="ANK" evidence="3">
    <location>
        <begin position="363"/>
        <end position="397"/>
    </location>
</feature>
<evidence type="ECO:0000256" key="1">
    <source>
        <dbReference type="ARBA" id="ARBA00022737"/>
    </source>
</evidence>
<keyword evidence="1" id="KW-0677">Repeat</keyword>
<dbReference type="SMART" id="SM00248">
    <property type="entry name" value="ANK"/>
    <property type="match status" value="6"/>
</dbReference>
<evidence type="ECO:0000256" key="4">
    <source>
        <dbReference type="SAM" id="SignalP"/>
    </source>
</evidence>
<dbReference type="PROSITE" id="PS50088">
    <property type="entry name" value="ANK_REPEAT"/>
    <property type="match status" value="3"/>
</dbReference>
<dbReference type="PANTHER" id="PTHR24198">
    <property type="entry name" value="ANKYRIN REPEAT AND PROTEIN KINASE DOMAIN-CONTAINING PROTEIN"/>
    <property type="match status" value="1"/>
</dbReference>
<dbReference type="PROSITE" id="PS50297">
    <property type="entry name" value="ANK_REP_REGION"/>
    <property type="match status" value="2"/>
</dbReference>
<feature type="non-terminal residue" evidence="5">
    <location>
        <position position="418"/>
    </location>
</feature>
<keyword evidence="4" id="KW-0732">Signal</keyword>
<evidence type="ECO:0000256" key="2">
    <source>
        <dbReference type="ARBA" id="ARBA00023043"/>
    </source>
</evidence>
<dbReference type="Pfam" id="PF00023">
    <property type="entry name" value="Ank"/>
    <property type="match status" value="1"/>
</dbReference>
<evidence type="ECO:0000256" key="3">
    <source>
        <dbReference type="PROSITE-ProRule" id="PRU00023"/>
    </source>
</evidence>
<organism evidence="5">
    <name type="scientific">Spongospora subterranea</name>
    <dbReference type="NCBI Taxonomy" id="70186"/>
    <lineage>
        <taxon>Eukaryota</taxon>
        <taxon>Sar</taxon>
        <taxon>Rhizaria</taxon>
        <taxon>Endomyxa</taxon>
        <taxon>Phytomyxea</taxon>
        <taxon>Plasmodiophorida</taxon>
        <taxon>Plasmodiophoridae</taxon>
        <taxon>Spongospora</taxon>
    </lineage>
</organism>
<reference evidence="5" key="1">
    <citation type="submission" date="2015-04" db="EMBL/GenBank/DDBJ databases">
        <title>The genome sequence of the plant pathogenic Rhizarian Plasmodiophora brassicae reveals insights in its biotrophic life cycle and the origin of chitin synthesis.</title>
        <authorList>
            <person name="Schwelm A."/>
            <person name="Fogelqvist J."/>
            <person name="Knaust A."/>
            <person name="Julke S."/>
            <person name="Lilja T."/>
            <person name="Dhandapani V."/>
            <person name="Bonilla-Rosso G."/>
            <person name="Karlsson M."/>
            <person name="Shevchenko A."/>
            <person name="Choi S.R."/>
            <person name="Kim H.G."/>
            <person name="Park J.Y."/>
            <person name="Lim Y.P."/>
            <person name="Ludwig-Muller J."/>
            <person name="Dixelius C."/>
        </authorList>
    </citation>
    <scope>NUCLEOTIDE SEQUENCE</scope>
    <source>
        <tissue evidence="5">Potato root galls</tissue>
    </source>
</reference>
<dbReference type="InterPro" id="IPR002110">
    <property type="entry name" value="Ankyrin_rpt"/>
</dbReference>
<sequence length="418" mass="46850">MSKLLFSGVLFLLVSLGSCSPIQCQKSQVFKDLREAIINKEQTAVDLAHEIDVEYIHNWISVDEDFYGEYYWLNPNRNRPFETTFIILALFYNQINVVEILIKKGVNVFIWDHYGNTALHVASSLGHKSVVKMILDQLEPQDINDANKAGVNALQMAIHYKRADVIEELLKKFADPFITDISENTALHLVIDGSFGKELISMIIDVAMKKIINNLRQNVVRDPSVLSLPNLVENGGDRDKIRESMLKFINSINRRGESALYLAISTSDCSVETLQCLLDNGADPWIGDDRGNTALAVALMYKRGLNFISTLITAARRQIMQNMGQNVMTDPSSCSIPNFVQDGRDRDDICEAMSDFINLKNRQGLTPLWIAITNSHYSVEIVELLLENGADPRIGDALLIAISKTCSVKIVELLLENG</sequence>
<proteinExistence type="predicted"/>
<dbReference type="Gene3D" id="1.25.40.20">
    <property type="entry name" value="Ankyrin repeat-containing domain"/>
    <property type="match status" value="2"/>
</dbReference>
<feature type="repeat" description="ANK" evidence="3">
    <location>
        <begin position="255"/>
        <end position="289"/>
    </location>
</feature>
<dbReference type="AlphaFoldDB" id="A0A0H5R1T3"/>
<dbReference type="PROSITE" id="PS51257">
    <property type="entry name" value="PROKAR_LIPOPROTEIN"/>
    <property type="match status" value="1"/>
</dbReference>
<accession>A0A0H5R1T3</accession>
<feature type="signal peptide" evidence="4">
    <location>
        <begin position="1"/>
        <end position="19"/>
    </location>
</feature>
<dbReference type="PANTHER" id="PTHR24198:SF165">
    <property type="entry name" value="ANKYRIN REPEAT-CONTAINING PROTEIN-RELATED"/>
    <property type="match status" value="1"/>
</dbReference>
<keyword evidence="2 3" id="KW-0040">ANK repeat</keyword>
<dbReference type="Pfam" id="PF12796">
    <property type="entry name" value="Ank_2"/>
    <property type="match status" value="2"/>
</dbReference>
<name>A0A0H5R1T3_9EUKA</name>
<dbReference type="SUPFAM" id="SSF48403">
    <property type="entry name" value="Ankyrin repeat"/>
    <property type="match status" value="1"/>
</dbReference>
<protein>
    <submittedName>
        <fullName evidence="5">Uncharacterized protein</fullName>
    </submittedName>
</protein>
<dbReference type="PRINTS" id="PR01415">
    <property type="entry name" value="ANKYRIN"/>
</dbReference>